<dbReference type="GO" id="GO:1990351">
    <property type="term" value="C:transporter complex"/>
    <property type="evidence" value="ECO:0007669"/>
    <property type="project" value="TreeGrafter"/>
</dbReference>
<keyword evidence="3 4" id="KW-0998">Cell outer membrane</keyword>
<proteinExistence type="inferred from homology"/>
<gene>
    <name evidence="4 7" type="primary">lptD</name>
    <name evidence="7" type="ORF">DXX93_18155</name>
</gene>
<feature type="signal peptide" evidence="4">
    <location>
        <begin position="1"/>
        <end position="23"/>
    </location>
</feature>
<dbReference type="InterPro" id="IPR007543">
    <property type="entry name" value="LptD_C"/>
</dbReference>
<protein>
    <recommendedName>
        <fullName evidence="4">LPS-assembly protein LptD</fullName>
    </recommendedName>
</protein>
<keyword evidence="1 4" id="KW-0732">Signal</keyword>
<comment type="similarity">
    <text evidence="4">Belongs to the LptD family.</text>
</comment>
<comment type="function">
    <text evidence="4">Together with LptE, is involved in the assembly of lipopolysaccharide (LPS) at the surface of the outer membrane.</text>
</comment>
<dbReference type="PANTHER" id="PTHR30189">
    <property type="entry name" value="LPS-ASSEMBLY PROTEIN"/>
    <property type="match status" value="1"/>
</dbReference>
<feature type="domain" description="LptD C-terminal" evidence="6">
    <location>
        <begin position="301"/>
        <end position="667"/>
    </location>
</feature>
<evidence type="ECO:0000256" key="3">
    <source>
        <dbReference type="ARBA" id="ARBA00023237"/>
    </source>
</evidence>
<evidence type="ECO:0000256" key="4">
    <source>
        <dbReference type="HAMAP-Rule" id="MF_01411"/>
    </source>
</evidence>
<sequence precursor="true">MPFPTKKLLLASSCYLLSSPAMAQQTAEPSTELVTGLICPLPEFDTIQGSVQSLDKDSISIVSRTTSIEKDQLAVFRGGVTLIKDDQKIKADEVAFDRLRAQINASGTIHFQSEGVDVFANQLTASEADNSTSLSETSYYLADNPGHGSAGKLVITADGKLALLDSTFTTCHGDVPDWQIKASAINISVEENEGEAYNARLEIFEVPVLYVPYFSFPVTNERKSGLLEPTFKSSGNSGVQVELPYYLNLSENYDATITPRYMSKRGLQLLTEFRYLVDDQYGQIDVEYLHKDDEIQTNNDARYLWRYQHVGNFSENFRAHIDYTSISDDNYLVDIGSRHYNDNDAYLYQLGELAYFGDNWQALIKLQDFEVLGNHTPSYKTVPQVEFSSTNPLGLWNASFDVYSELSRFETPNPNLVEANRYHIEAGFNIPITTPAYFFNSEFKVLNTYYDQEQIPLDSQLEESVTRTLPKVRVHGGVNFDRAADYFGQSYTQTLEPQLQYLYISDKEQNNIGLYDTASLQDDFQGLFRDRRFSGLDRIAEANQFSWGLTSRLLDSANVEQFRASVGRIFYLNDSNIAVDENRGVSADKSSLAADLFIRGNQQWQFSGNIQYNTDTDTTNKSQVSIDYRQSRDNIFQVNHRYSRDVSDVSIEQLSLLSSVRINPEWQFVGRFTQDLQQKRSLESYAGFQYESCCWAVRIAYHRHINSNVDGESFDIENRDEFNSGFVLEFVIKGFGGQTGTVGTQDMFNSSIFGYKRPYFLNN</sequence>
<evidence type="ECO:0000256" key="1">
    <source>
        <dbReference type="ARBA" id="ARBA00022729"/>
    </source>
</evidence>
<organism evidence="7 8">
    <name type="scientific">Thalassotalea euphylliae</name>
    <dbReference type="NCBI Taxonomy" id="1655234"/>
    <lineage>
        <taxon>Bacteria</taxon>
        <taxon>Pseudomonadati</taxon>
        <taxon>Pseudomonadota</taxon>
        <taxon>Gammaproteobacteria</taxon>
        <taxon>Alteromonadales</taxon>
        <taxon>Colwelliaceae</taxon>
        <taxon>Thalassotalea</taxon>
    </lineage>
</organism>
<name>A0A3E0TUE6_9GAMM</name>
<keyword evidence="2 4" id="KW-0472">Membrane</keyword>
<comment type="caution">
    <text evidence="7">The sequence shown here is derived from an EMBL/GenBank/DDBJ whole genome shotgun (WGS) entry which is preliminary data.</text>
</comment>
<dbReference type="OrthoDB" id="9760225at2"/>
<dbReference type="InterPro" id="IPR050218">
    <property type="entry name" value="LptD"/>
</dbReference>
<dbReference type="GO" id="GO:0043165">
    <property type="term" value="P:Gram-negative-bacterium-type cell outer membrane assembly"/>
    <property type="evidence" value="ECO:0007669"/>
    <property type="project" value="UniProtKB-UniRule"/>
</dbReference>
<dbReference type="GO" id="GO:0015920">
    <property type="term" value="P:lipopolysaccharide transport"/>
    <property type="evidence" value="ECO:0007669"/>
    <property type="project" value="InterPro"/>
</dbReference>
<dbReference type="AlphaFoldDB" id="A0A3E0TUE6"/>
<comment type="subunit">
    <text evidence="4">Component of the lipopolysaccharide transport and assembly complex. Interacts with LptE and LptA.</text>
</comment>
<evidence type="ECO:0000259" key="5">
    <source>
        <dbReference type="Pfam" id="PF03968"/>
    </source>
</evidence>
<evidence type="ECO:0000259" key="6">
    <source>
        <dbReference type="Pfam" id="PF04453"/>
    </source>
</evidence>
<dbReference type="InterPro" id="IPR020889">
    <property type="entry name" value="LipoPS_assembly_LptD"/>
</dbReference>
<dbReference type="PANTHER" id="PTHR30189:SF1">
    <property type="entry name" value="LPS-ASSEMBLY PROTEIN LPTD"/>
    <property type="match status" value="1"/>
</dbReference>
<dbReference type="InterPro" id="IPR005653">
    <property type="entry name" value="OstA-like_N"/>
</dbReference>
<feature type="chain" id="PRO_5017841882" description="LPS-assembly protein LptD" evidence="4">
    <location>
        <begin position="24"/>
        <end position="763"/>
    </location>
</feature>
<feature type="domain" description="Organic solvent tolerance-like N-terminal" evidence="5">
    <location>
        <begin position="66"/>
        <end position="192"/>
    </location>
</feature>
<evidence type="ECO:0000313" key="8">
    <source>
        <dbReference type="Proteomes" id="UP000256478"/>
    </source>
</evidence>
<dbReference type="GO" id="GO:0009279">
    <property type="term" value="C:cell outer membrane"/>
    <property type="evidence" value="ECO:0007669"/>
    <property type="project" value="UniProtKB-SubCell"/>
</dbReference>
<dbReference type="HAMAP" id="MF_01411">
    <property type="entry name" value="LPS_assembly_LptD"/>
    <property type="match status" value="1"/>
</dbReference>
<dbReference type="EMBL" id="QUOU01000001">
    <property type="protein sequence ID" value="REL28301.1"/>
    <property type="molecule type" value="Genomic_DNA"/>
</dbReference>
<evidence type="ECO:0000313" key="7">
    <source>
        <dbReference type="EMBL" id="REL28301.1"/>
    </source>
</evidence>
<dbReference type="Pfam" id="PF03968">
    <property type="entry name" value="LptD_N"/>
    <property type="match status" value="1"/>
</dbReference>
<comment type="caution">
    <text evidence="4">Lacks conserved residue(s) required for the propagation of feature annotation.</text>
</comment>
<comment type="subcellular location">
    <subcellularLocation>
        <location evidence="4">Cell outer membrane</location>
    </subcellularLocation>
</comment>
<dbReference type="Pfam" id="PF04453">
    <property type="entry name" value="LptD"/>
    <property type="match status" value="1"/>
</dbReference>
<evidence type="ECO:0000256" key="2">
    <source>
        <dbReference type="ARBA" id="ARBA00023136"/>
    </source>
</evidence>
<reference evidence="7 8" key="1">
    <citation type="submission" date="2018-08" db="EMBL/GenBank/DDBJ databases">
        <title>Thalassotalea euphylliae genome.</title>
        <authorList>
            <person name="Summers S."/>
            <person name="Rice S.A."/>
            <person name="Freckelton M.L."/>
            <person name="Nedved B.T."/>
            <person name="Hadfield M.G."/>
        </authorList>
    </citation>
    <scope>NUCLEOTIDE SEQUENCE [LARGE SCALE GENOMIC DNA]</scope>
    <source>
        <strain evidence="7 8">H1</strain>
    </source>
</reference>
<accession>A0A3E0TUE6</accession>
<dbReference type="Proteomes" id="UP000256478">
    <property type="component" value="Unassembled WGS sequence"/>
</dbReference>